<feature type="chain" id="PRO_5035446115" evidence="3">
    <location>
        <begin position="25"/>
        <end position="586"/>
    </location>
</feature>
<organism evidence="4 5">
    <name type="scientific">Pythium oligandrum</name>
    <name type="common">Mycoparasitic fungus</name>
    <dbReference type="NCBI Taxonomy" id="41045"/>
    <lineage>
        <taxon>Eukaryota</taxon>
        <taxon>Sar</taxon>
        <taxon>Stramenopiles</taxon>
        <taxon>Oomycota</taxon>
        <taxon>Peronosporomycetes</taxon>
        <taxon>Pythiales</taxon>
        <taxon>Pythiaceae</taxon>
        <taxon>Pythium</taxon>
    </lineage>
</organism>
<accession>A0A8K1FFL7</accession>
<gene>
    <name evidence="4" type="ORF">Poli38472_002863</name>
</gene>
<reference evidence="4" key="1">
    <citation type="submission" date="2019-03" db="EMBL/GenBank/DDBJ databases">
        <title>Long read genome sequence of the mycoparasitic Pythium oligandrum ATCC 38472 isolated from sugarbeet rhizosphere.</title>
        <authorList>
            <person name="Gaulin E."/>
        </authorList>
    </citation>
    <scope>NUCLEOTIDE SEQUENCE</scope>
    <source>
        <strain evidence="4">ATCC 38472_TT</strain>
    </source>
</reference>
<evidence type="ECO:0000256" key="1">
    <source>
        <dbReference type="SAM" id="Coils"/>
    </source>
</evidence>
<keyword evidence="3" id="KW-0732">Signal</keyword>
<feature type="coiled-coil region" evidence="1">
    <location>
        <begin position="517"/>
        <end position="572"/>
    </location>
</feature>
<protein>
    <submittedName>
        <fullName evidence="4">Uncharacterized protein</fullName>
    </submittedName>
</protein>
<feature type="compositionally biased region" description="Acidic residues" evidence="2">
    <location>
        <begin position="169"/>
        <end position="184"/>
    </location>
</feature>
<evidence type="ECO:0000256" key="2">
    <source>
        <dbReference type="SAM" id="MobiDB-lite"/>
    </source>
</evidence>
<dbReference type="Proteomes" id="UP000794436">
    <property type="component" value="Unassembled WGS sequence"/>
</dbReference>
<comment type="caution">
    <text evidence="4">The sequence shown here is derived from an EMBL/GenBank/DDBJ whole genome shotgun (WGS) entry which is preliminary data.</text>
</comment>
<evidence type="ECO:0000313" key="5">
    <source>
        <dbReference type="Proteomes" id="UP000794436"/>
    </source>
</evidence>
<keyword evidence="1" id="KW-0175">Coiled coil</keyword>
<evidence type="ECO:0000256" key="3">
    <source>
        <dbReference type="SAM" id="SignalP"/>
    </source>
</evidence>
<feature type="signal peptide" evidence="3">
    <location>
        <begin position="1"/>
        <end position="24"/>
    </location>
</feature>
<dbReference type="EMBL" id="SPLM01000144">
    <property type="protein sequence ID" value="TMW56938.1"/>
    <property type="molecule type" value="Genomic_DNA"/>
</dbReference>
<name>A0A8K1FFL7_PYTOL</name>
<dbReference type="AlphaFoldDB" id="A0A8K1FFL7"/>
<proteinExistence type="predicted"/>
<feature type="region of interest" description="Disordered" evidence="2">
    <location>
        <begin position="169"/>
        <end position="191"/>
    </location>
</feature>
<keyword evidence="5" id="KW-1185">Reference proteome</keyword>
<dbReference type="OrthoDB" id="67214at2759"/>
<evidence type="ECO:0000313" key="4">
    <source>
        <dbReference type="EMBL" id="TMW56938.1"/>
    </source>
</evidence>
<sequence>MWRQWSVRASQTLVVLSAATVATGETSERYDAARHVDYVTHNLRRRLRPNVQGESSEWLQSQPPTFPYLLARSSGDNPASIVPVALGTTDTIGSMAESTASTIDALFVPASELDALVRLLAIKWKALKASLHADVPTAFDPTHSTEQQRTLRAIRAALEAIKHDTIEIETPDLQDEAADDDDEEGKSGDERVPPAKLVFFLRDFDVWSDEDATQWFEWVHQVTSNELAHVVLSTAKAVTPIAISEWQRLFKVPDADFVAILLRLATGSADQSSAQEKLRVLSQRHSLNLRGLDEDAAGDEDEVSEAKPVTESQIIIDAVGNWWGDLECICSTLNERGVSVMESDEERLTLVHDVCTEYEAECMAQLLQSMQFHDESVELKQPASTEQREATLSGLQTWKCLEVVAAIGDKGVSMGAAQDLMKKDDKPINCAHPIEALLPYDQRTHGEQTFMQLIDAGLFGLRPKNDVEIGVIPSDAKALVAPCWVETRPVVKSAFEKIWRNDDHYNRLRELERFEDNHKLREEVALYEHEIQERRNVLQEKERELQVLESTLTKAEKAQRKAELSLLELEIRSNEVYLERLHALLD</sequence>